<dbReference type="HAMAP" id="MF_03152">
    <property type="entry name" value="TRM5"/>
    <property type="match status" value="1"/>
</dbReference>
<dbReference type="Pfam" id="PF02475">
    <property type="entry name" value="TRM5-TYW2_MTfase"/>
    <property type="match status" value="1"/>
</dbReference>
<comment type="subunit">
    <text evidence="9">Monomer.</text>
</comment>
<dbReference type="SUPFAM" id="SSF53335">
    <property type="entry name" value="S-adenosyl-L-methionine-dependent methyltransferases"/>
    <property type="match status" value="1"/>
</dbReference>
<keyword evidence="7 9" id="KW-0496">Mitochondrion</keyword>
<evidence type="ECO:0000256" key="4">
    <source>
        <dbReference type="ARBA" id="ARBA00022679"/>
    </source>
</evidence>
<keyword evidence="3 9" id="KW-0489">Methyltransferase</keyword>
<evidence type="ECO:0000259" key="10">
    <source>
        <dbReference type="PROSITE" id="PS51684"/>
    </source>
</evidence>
<keyword evidence="12" id="KW-1185">Reference proteome</keyword>
<dbReference type="Proteomes" id="UP001057375">
    <property type="component" value="Unassembled WGS sequence"/>
</dbReference>
<protein>
    <recommendedName>
        <fullName evidence="9">tRNA (guanine(37)-N1)-methyltransferase</fullName>
        <ecNumber evidence="9">2.1.1.228</ecNumber>
    </recommendedName>
    <alternativeName>
        <fullName evidence="9">M1G-methyltransferase</fullName>
    </alternativeName>
    <alternativeName>
        <fullName evidence="9">tRNA [GM37] methyltransferase</fullName>
    </alternativeName>
    <alternativeName>
        <fullName evidence="9">tRNA methyltransferase 5 homolog</fullName>
    </alternativeName>
</protein>
<dbReference type="EMBL" id="BQXS01011184">
    <property type="protein sequence ID" value="GKT36294.1"/>
    <property type="molecule type" value="Genomic_DNA"/>
</dbReference>
<feature type="binding site" evidence="9">
    <location>
        <begin position="288"/>
        <end position="289"/>
    </location>
    <ligand>
        <name>S-adenosyl-L-methionine</name>
        <dbReference type="ChEBI" id="CHEBI:59789"/>
    </ligand>
</feature>
<feature type="binding site" evidence="9">
    <location>
        <position position="412"/>
    </location>
    <ligand>
        <name>S-adenosyl-L-methionine</name>
        <dbReference type="ChEBI" id="CHEBI:59789"/>
    </ligand>
</feature>
<evidence type="ECO:0000256" key="1">
    <source>
        <dbReference type="ARBA" id="ARBA00009775"/>
    </source>
</evidence>
<dbReference type="EC" id="2.1.1.228" evidence="9"/>
<evidence type="ECO:0000256" key="7">
    <source>
        <dbReference type="ARBA" id="ARBA00023128"/>
    </source>
</evidence>
<dbReference type="Gene3D" id="3.40.50.150">
    <property type="entry name" value="Vaccinia Virus protein VP39"/>
    <property type="match status" value="1"/>
</dbReference>
<dbReference type="InterPro" id="IPR025792">
    <property type="entry name" value="tRNA_Gua_MeTrfase_euk"/>
</dbReference>
<dbReference type="PANTHER" id="PTHR23245:SF36">
    <property type="entry name" value="TRNA (GUANINE(37)-N1)-METHYLTRANSFERASE"/>
    <property type="match status" value="1"/>
</dbReference>
<dbReference type="Pfam" id="PF25133">
    <property type="entry name" value="TYW2_N_2"/>
    <property type="match status" value="1"/>
</dbReference>
<feature type="binding site" evidence="9">
    <location>
        <begin position="316"/>
        <end position="317"/>
    </location>
    <ligand>
        <name>S-adenosyl-L-methionine</name>
        <dbReference type="ChEBI" id="CHEBI:59789"/>
    </ligand>
</feature>
<keyword evidence="8 9" id="KW-0539">Nucleus</keyword>
<dbReference type="InterPro" id="IPR029063">
    <property type="entry name" value="SAM-dependent_MTases_sf"/>
</dbReference>
<name>A0ABQ5KXY2_9EUKA</name>
<dbReference type="PANTHER" id="PTHR23245">
    <property type="entry name" value="TRNA METHYLTRANSFERASE"/>
    <property type="match status" value="1"/>
</dbReference>
<dbReference type="InterPro" id="IPR056744">
    <property type="entry name" value="TRM5/TYW2-like_N"/>
</dbReference>
<proteinExistence type="inferred from homology"/>
<evidence type="ECO:0000256" key="6">
    <source>
        <dbReference type="ARBA" id="ARBA00022694"/>
    </source>
</evidence>
<comment type="caution">
    <text evidence="11">The sequence shown here is derived from an EMBL/GenBank/DDBJ whole genome shotgun (WGS) entry which is preliminary data.</text>
</comment>
<evidence type="ECO:0000256" key="3">
    <source>
        <dbReference type="ARBA" id="ARBA00022603"/>
    </source>
</evidence>
<gene>
    <name evidence="11" type="ORF">ADUPG1_009288</name>
</gene>
<dbReference type="Gene3D" id="3.30.300.110">
    <property type="entry name" value="Met-10+ protein-like domains"/>
    <property type="match status" value="1"/>
</dbReference>
<evidence type="ECO:0000256" key="9">
    <source>
        <dbReference type="HAMAP-Rule" id="MF_03152"/>
    </source>
</evidence>
<evidence type="ECO:0000313" key="11">
    <source>
        <dbReference type="EMBL" id="GKT36294.1"/>
    </source>
</evidence>
<organism evidence="11 12">
    <name type="scientific">Aduncisulcus paluster</name>
    <dbReference type="NCBI Taxonomy" id="2918883"/>
    <lineage>
        <taxon>Eukaryota</taxon>
        <taxon>Metamonada</taxon>
        <taxon>Carpediemonas-like organisms</taxon>
        <taxon>Aduncisulcus</taxon>
    </lineage>
</organism>
<evidence type="ECO:0000256" key="5">
    <source>
        <dbReference type="ARBA" id="ARBA00022691"/>
    </source>
</evidence>
<feature type="binding site" evidence="9">
    <location>
        <position position="250"/>
    </location>
    <ligand>
        <name>S-adenosyl-L-methionine</name>
        <dbReference type="ChEBI" id="CHEBI:59789"/>
    </ligand>
</feature>
<keyword evidence="2 9" id="KW-0963">Cytoplasm</keyword>
<dbReference type="InterPro" id="IPR030382">
    <property type="entry name" value="MeTrfase_TRM5/TYW2"/>
</dbReference>
<evidence type="ECO:0000313" key="12">
    <source>
        <dbReference type="Proteomes" id="UP001057375"/>
    </source>
</evidence>
<dbReference type="PROSITE" id="PS51684">
    <property type="entry name" value="SAM_MT_TRM5_TYW2"/>
    <property type="match status" value="1"/>
</dbReference>
<comment type="similarity">
    <text evidence="1">Belongs to the class I-like SAM-binding methyltransferase superfamily. TRM5/TYW2 family.</text>
</comment>
<evidence type="ECO:0000256" key="2">
    <source>
        <dbReference type="ARBA" id="ARBA00022490"/>
    </source>
</evidence>
<keyword evidence="6 9" id="KW-0819">tRNA processing</keyword>
<accession>A0ABQ5KXY2</accession>
<comment type="catalytic activity">
    <reaction evidence="9">
        <text>guanosine(37) in tRNA + S-adenosyl-L-methionine = N(1)-methylguanosine(37) in tRNA + S-adenosyl-L-homocysteine + H(+)</text>
        <dbReference type="Rhea" id="RHEA:36899"/>
        <dbReference type="Rhea" id="RHEA-COMP:10145"/>
        <dbReference type="Rhea" id="RHEA-COMP:10147"/>
        <dbReference type="ChEBI" id="CHEBI:15378"/>
        <dbReference type="ChEBI" id="CHEBI:57856"/>
        <dbReference type="ChEBI" id="CHEBI:59789"/>
        <dbReference type="ChEBI" id="CHEBI:73542"/>
        <dbReference type="ChEBI" id="CHEBI:74269"/>
        <dbReference type="EC" id="2.1.1.228"/>
    </reaction>
</comment>
<evidence type="ECO:0000256" key="8">
    <source>
        <dbReference type="ARBA" id="ARBA00023242"/>
    </source>
</evidence>
<feature type="domain" description="SAM-dependent methyltransferase TRM5/TYW2-type" evidence="10">
    <location>
        <begin position="161"/>
        <end position="496"/>
    </location>
</feature>
<keyword evidence="4 9" id="KW-0808">Transferase</keyword>
<keyword evidence="5 9" id="KW-0949">S-adenosyl-L-methionine</keyword>
<comment type="function">
    <text evidence="9">Specifically methylates the N1 position of guanosine-37 in various cytoplasmic and mitochondrial tRNAs. Methylation is not dependent on the nature of the nucleoside 5' of the target nucleoside. This is the first step in the biosynthesis of wybutosine (yW), a modified base adjacent to the anticodon of tRNAs and required for accurate decoding.</text>
</comment>
<comment type="similarity">
    <text evidence="9">Belongs to the TRM5 / TYW2 family.</text>
</comment>
<dbReference type="InterPro" id="IPR056743">
    <property type="entry name" value="TRM5-TYW2-like_MTfase"/>
</dbReference>
<reference evidence="11" key="1">
    <citation type="submission" date="2022-03" db="EMBL/GenBank/DDBJ databases">
        <title>Draft genome sequence of Aduncisulcus paluster, a free-living microaerophilic Fornicata.</title>
        <authorList>
            <person name="Yuyama I."/>
            <person name="Kume K."/>
            <person name="Tamura T."/>
            <person name="Inagaki Y."/>
            <person name="Hashimoto T."/>
        </authorList>
    </citation>
    <scope>NUCLEOTIDE SEQUENCE</scope>
    <source>
        <strain evidence="11">NY0171</strain>
    </source>
</reference>
<sequence>MDKVASSDIDFISTDEMEKLEVSFITPAILVNNTDMKQYLKKLHKIMLVRPGFPRVLSSDDPSKKIILFDPRCIDAPQYLTSSGKIIFESSSQQSAIKLLFCGKVSPPSIEPTFLASSIEYKRDAFCDYVVRIPYSKLTYVEAVRMMCPEKLKWLDIPHSFDLVGHVAHLNLADEWLPMKYVIGKSLIDKLSTVRTVVNKTSSITDEFRVFPMELLAGIDDTVAVVKEEGFRFSLDLRTVYWNSRLGMEHKRVWSLVKPGDIILDMFAGVGPFVVPAAKQGAFVFGNDLNPASVKWLKYNIIDNKVDERAIISELDAREFIKKIFGAGMLPILSEKEWKIKKDSRKIEKLRPLKKKEKLHAEIQRKHMASKDPSIKTTREYMSSLPGFEYLDKESPDHAQKQWVCCDRIIMNLPALAVEFLDVFEDLYPCDTPLDILPTIHVYTFSPKENPCEDAIRRVMEIMKLEEDCDIEISTRIVRDIAPGKLMVVVEFVLPAAFAVRGFGMNKKHKL</sequence>
<comment type="subcellular location">
    <subcellularLocation>
        <location evidence="9">Mitochondrion matrix</location>
    </subcellularLocation>
    <subcellularLocation>
        <location evidence="9">Nucleus</location>
    </subcellularLocation>
    <subcellularLocation>
        <location evidence="9">Cytoplasm</location>
    </subcellularLocation>
    <text evidence="9">Predominantly in the mitochondria and in the nucleus.</text>
</comment>